<dbReference type="SUPFAM" id="SSF57716">
    <property type="entry name" value="Glucocorticoid receptor-like (DNA-binding domain)"/>
    <property type="match status" value="2"/>
</dbReference>
<evidence type="ECO:0000256" key="6">
    <source>
        <dbReference type="ARBA" id="ARBA00055254"/>
    </source>
</evidence>
<evidence type="ECO:0000313" key="12">
    <source>
        <dbReference type="Proteomes" id="UP000030764"/>
    </source>
</evidence>
<dbReference type="EMBL" id="KL363182">
    <property type="protein sequence ID" value="KFD58949.1"/>
    <property type="molecule type" value="Genomic_DNA"/>
</dbReference>
<accession>A0A085NU32</accession>
<keyword evidence="1" id="KW-0488">Methylation</keyword>
<dbReference type="PANTHER" id="PTHR46074:SF5">
    <property type="entry name" value="LIM DOMAIN-CONTAINING PROTEIN C"/>
    <property type="match status" value="1"/>
</dbReference>
<keyword evidence="2 8" id="KW-0479">Metal-binding</keyword>
<dbReference type="AlphaFoldDB" id="A0A085NU32"/>
<dbReference type="Pfam" id="PF00412">
    <property type="entry name" value="LIM"/>
    <property type="match status" value="1"/>
</dbReference>
<keyword evidence="3 8" id="KW-0862">Zinc</keyword>
<protein>
    <recommendedName>
        <fullName evidence="7">Cysteine-rich protein 1</fullName>
    </recommendedName>
</protein>
<evidence type="ECO:0000256" key="5">
    <source>
        <dbReference type="ARBA" id="ARBA00023038"/>
    </source>
</evidence>
<gene>
    <name evidence="10" type="ORF">M513_00112</name>
    <name evidence="11" type="ORF">M514_00112</name>
</gene>
<keyword evidence="12" id="KW-1185">Reference proteome</keyword>
<evidence type="ECO:0000256" key="7">
    <source>
        <dbReference type="ARBA" id="ARBA00072537"/>
    </source>
</evidence>
<dbReference type="CDD" id="cd09401">
    <property type="entry name" value="LIM_TLP_like"/>
    <property type="match status" value="1"/>
</dbReference>
<evidence type="ECO:0000256" key="1">
    <source>
        <dbReference type="ARBA" id="ARBA00022481"/>
    </source>
</evidence>
<dbReference type="EMBL" id="KL367475">
    <property type="protein sequence ID" value="KFD72978.1"/>
    <property type="molecule type" value="Genomic_DNA"/>
</dbReference>
<dbReference type="GO" id="GO:0046872">
    <property type="term" value="F:metal ion binding"/>
    <property type="evidence" value="ECO:0007669"/>
    <property type="project" value="UniProtKB-KW"/>
</dbReference>
<dbReference type="InterPro" id="IPR001781">
    <property type="entry name" value="Znf_LIM"/>
</dbReference>
<keyword evidence="4" id="KW-0007">Acetylation</keyword>
<keyword evidence="5 8" id="KW-0440">LIM domain</keyword>
<evidence type="ECO:0000313" key="10">
    <source>
        <dbReference type="EMBL" id="KFD58949.1"/>
    </source>
</evidence>
<dbReference type="SMART" id="SM00132">
    <property type="entry name" value="LIM"/>
    <property type="match status" value="1"/>
</dbReference>
<dbReference type="FunFam" id="2.10.110.10:FF:000054">
    <property type="entry name" value="Cysteine-rich protein 1"/>
    <property type="match status" value="1"/>
</dbReference>
<sequence>MTTEYLSNIDDRYCASGTPGISQVLRTFINTPFVIDSELPSAAGKRCRCRRQIDIQCKHSQPSCWFHSLSRERSNTKSSIHSLKFPSLIAIHVAYSMPNCPACNKPVYFAERKVSMGKDWHSACLRCANEPCRKVLVPGSHSEHDGRPYCNMCHRALFGPKGYGHGGTESHTFHSGKTG</sequence>
<feature type="domain" description="LIM zinc-binding" evidence="9">
    <location>
        <begin position="98"/>
        <end position="160"/>
    </location>
</feature>
<evidence type="ECO:0000256" key="8">
    <source>
        <dbReference type="PROSITE-ProRule" id="PRU00125"/>
    </source>
</evidence>
<proteinExistence type="predicted"/>
<evidence type="ECO:0000256" key="3">
    <source>
        <dbReference type="ARBA" id="ARBA00022833"/>
    </source>
</evidence>
<reference evidence="11 12" key="1">
    <citation type="journal article" date="2014" name="Nat. Genet.">
        <title>Genome and transcriptome of the porcine whipworm Trichuris suis.</title>
        <authorList>
            <person name="Jex A.R."/>
            <person name="Nejsum P."/>
            <person name="Schwarz E.M."/>
            <person name="Hu L."/>
            <person name="Young N.D."/>
            <person name="Hall R.S."/>
            <person name="Korhonen P.K."/>
            <person name="Liao S."/>
            <person name="Thamsborg S."/>
            <person name="Xia J."/>
            <person name="Xu P."/>
            <person name="Wang S."/>
            <person name="Scheerlinck J.P."/>
            <person name="Hofmann A."/>
            <person name="Sternberg P.W."/>
            <person name="Wang J."/>
            <person name="Gasser R.B."/>
        </authorList>
    </citation>
    <scope>NUCLEOTIDE SEQUENCE [LARGE SCALE GENOMIC DNA]</scope>
    <source>
        <strain evidence="11">DCEP-RM93F</strain>
        <strain evidence="10">DCEP-RM93M</strain>
    </source>
</reference>
<dbReference type="Gene3D" id="2.10.110.10">
    <property type="entry name" value="Cysteine Rich Protein"/>
    <property type="match status" value="1"/>
</dbReference>
<dbReference type="PROSITE" id="PS50023">
    <property type="entry name" value="LIM_DOMAIN_2"/>
    <property type="match status" value="1"/>
</dbReference>
<evidence type="ECO:0000256" key="4">
    <source>
        <dbReference type="ARBA" id="ARBA00022990"/>
    </source>
</evidence>
<evidence type="ECO:0000256" key="2">
    <source>
        <dbReference type="ARBA" id="ARBA00022723"/>
    </source>
</evidence>
<evidence type="ECO:0000259" key="9">
    <source>
        <dbReference type="PROSITE" id="PS50023"/>
    </source>
</evidence>
<comment type="function">
    <text evidence="6">Seems to have a role in zinc absorption and may function as an intracellular zinc transport protein.</text>
</comment>
<name>A0A085NU32_9BILA</name>
<dbReference type="Proteomes" id="UP000030764">
    <property type="component" value="Unassembled WGS sequence"/>
</dbReference>
<evidence type="ECO:0000313" key="11">
    <source>
        <dbReference type="EMBL" id="KFD72978.1"/>
    </source>
</evidence>
<dbReference type="PANTHER" id="PTHR46074">
    <property type="entry name" value="CYSTEINE-RICH PROTEIN CRIP FAMILY MEMBER"/>
    <property type="match status" value="1"/>
</dbReference>
<dbReference type="Proteomes" id="UP000030758">
    <property type="component" value="Unassembled WGS sequence"/>
</dbReference>
<organism evidence="11">
    <name type="scientific">Trichuris suis</name>
    <name type="common">pig whipworm</name>
    <dbReference type="NCBI Taxonomy" id="68888"/>
    <lineage>
        <taxon>Eukaryota</taxon>
        <taxon>Metazoa</taxon>
        <taxon>Ecdysozoa</taxon>
        <taxon>Nematoda</taxon>
        <taxon>Enoplea</taxon>
        <taxon>Dorylaimia</taxon>
        <taxon>Trichinellida</taxon>
        <taxon>Trichuridae</taxon>
        <taxon>Trichuris</taxon>
    </lineage>
</organism>